<feature type="region of interest" description="Disordered" evidence="4">
    <location>
        <begin position="1"/>
        <end position="31"/>
    </location>
</feature>
<dbReference type="AlphaFoldDB" id="A0A918C6J0"/>
<dbReference type="Gene3D" id="1.25.40.20">
    <property type="entry name" value="Ankyrin repeat-containing domain"/>
    <property type="match status" value="1"/>
</dbReference>
<dbReference type="SUPFAM" id="SSF48403">
    <property type="entry name" value="Ankyrin repeat"/>
    <property type="match status" value="1"/>
</dbReference>
<evidence type="ECO:0000313" key="6">
    <source>
        <dbReference type="Proteomes" id="UP000658320"/>
    </source>
</evidence>
<dbReference type="SMART" id="SM00248">
    <property type="entry name" value="ANK"/>
    <property type="match status" value="3"/>
</dbReference>
<dbReference type="InterPro" id="IPR036770">
    <property type="entry name" value="Ankyrin_rpt-contain_sf"/>
</dbReference>
<evidence type="ECO:0000256" key="1">
    <source>
        <dbReference type="ARBA" id="ARBA00022737"/>
    </source>
</evidence>
<reference evidence="5" key="1">
    <citation type="journal article" date="2014" name="Int. J. Syst. Evol. Microbiol.">
        <title>Complete genome sequence of Corynebacterium casei LMG S-19264T (=DSM 44701T), isolated from a smear-ripened cheese.</title>
        <authorList>
            <consortium name="US DOE Joint Genome Institute (JGI-PGF)"/>
            <person name="Walter F."/>
            <person name="Albersmeier A."/>
            <person name="Kalinowski J."/>
            <person name="Ruckert C."/>
        </authorList>
    </citation>
    <scope>NUCLEOTIDE SEQUENCE</scope>
    <source>
        <strain evidence="5">JCM 4346</strain>
    </source>
</reference>
<dbReference type="PANTHER" id="PTHR24171">
    <property type="entry name" value="ANKYRIN REPEAT DOMAIN-CONTAINING PROTEIN 39-RELATED"/>
    <property type="match status" value="1"/>
</dbReference>
<accession>A0A918C6J0</accession>
<gene>
    <name evidence="5" type="ORF">GCM10010251_24270</name>
</gene>
<dbReference type="PANTHER" id="PTHR24171:SF8">
    <property type="entry name" value="BRCA1-ASSOCIATED RING DOMAIN PROTEIN 1"/>
    <property type="match status" value="1"/>
</dbReference>
<evidence type="ECO:0000256" key="2">
    <source>
        <dbReference type="ARBA" id="ARBA00023043"/>
    </source>
</evidence>
<dbReference type="Pfam" id="PF12796">
    <property type="entry name" value="Ank_2"/>
    <property type="match status" value="1"/>
</dbReference>
<keyword evidence="6" id="KW-1185">Reference proteome</keyword>
<evidence type="ECO:0000256" key="4">
    <source>
        <dbReference type="SAM" id="MobiDB-lite"/>
    </source>
</evidence>
<evidence type="ECO:0000256" key="3">
    <source>
        <dbReference type="PROSITE-ProRule" id="PRU00023"/>
    </source>
</evidence>
<dbReference type="Proteomes" id="UP000658320">
    <property type="component" value="Unassembled WGS sequence"/>
</dbReference>
<reference evidence="5" key="2">
    <citation type="submission" date="2020-09" db="EMBL/GenBank/DDBJ databases">
        <authorList>
            <person name="Sun Q."/>
            <person name="Ohkuma M."/>
        </authorList>
    </citation>
    <scope>NUCLEOTIDE SEQUENCE</scope>
    <source>
        <strain evidence="5">JCM 4346</strain>
    </source>
</reference>
<dbReference type="PRINTS" id="PR01415">
    <property type="entry name" value="ANKYRIN"/>
</dbReference>
<proteinExistence type="predicted"/>
<feature type="repeat" description="ANK" evidence="3">
    <location>
        <begin position="105"/>
        <end position="139"/>
    </location>
</feature>
<name>A0A918C6J0_9ACTN</name>
<feature type="repeat" description="ANK" evidence="3">
    <location>
        <begin position="72"/>
        <end position="104"/>
    </location>
</feature>
<evidence type="ECO:0000313" key="5">
    <source>
        <dbReference type="EMBL" id="GGR07488.1"/>
    </source>
</evidence>
<keyword evidence="1" id="KW-0677">Repeat</keyword>
<dbReference type="EMBL" id="BMSX01000004">
    <property type="protein sequence ID" value="GGR07488.1"/>
    <property type="molecule type" value="Genomic_DNA"/>
</dbReference>
<evidence type="ECO:0008006" key="7">
    <source>
        <dbReference type="Google" id="ProtNLM"/>
    </source>
</evidence>
<organism evidence="5 6">
    <name type="scientific">Streptomyces aurantiogriseus</name>
    <dbReference type="NCBI Taxonomy" id="66870"/>
    <lineage>
        <taxon>Bacteria</taxon>
        <taxon>Bacillati</taxon>
        <taxon>Actinomycetota</taxon>
        <taxon>Actinomycetes</taxon>
        <taxon>Kitasatosporales</taxon>
        <taxon>Streptomycetaceae</taxon>
        <taxon>Streptomyces</taxon>
    </lineage>
</organism>
<comment type="caution">
    <text evidence="5">The sequence shown here is derived from an EMBL/GenBank/DDBJ whole genome shotgun (WGS) entry which is preliminary data.</text>
</comment>
<dbReference type="GO" id="GO:0004842">
    <property type="term" value="F:ubiquitin-protein transferase activity"/>
    <property type="evidence" value="ECO:0007669"/>
    <property type="project" value="TreeGrafter"/>
</dbReference>
<sequence>MEETSGTGSTGGGAKRPPRVGKGLSDEPIEAWRARRPTAEALYAAVRQGDVDGTRALIEAGADPDQIIGEYDEYTPLTLAADMGHLAVVELLLDAGVHPDSQNRFGYLPVVMAAKSAAPHSEIVDLLVRRGADLDAEMKGRSARAWLALPPGTEHDSAGAVDTSHD</sequence>
<dbReference type="PROSITE" id="PS50297">
    <property type="entry name" value="ANK_REP_REGION"/>
    <property type="match status" value="1"/>
</dbReference>
<dbReference type="PROSITE" id="PS50088">
    <property type="entry name" value="ANK_REPEAT"/>
    <property type="match status" value="2"/>
</dbReference>
<keyword evidence="2 3" id="KW-0040">ANK repeat</keyword>
<protein>
    <recommendedName>
        <fullName evidence="7">Ankyrin</fullName>
    </recommendedName>
</protein>
<dbReference type="GO" id="GO:0085020">
    <property type="term" value="P:protein K6-linked ubiquitination"/>
    <property type="evidence" value="ECO:0007669"/>
    <property type="project" value="TreeGrafter"/>
</dbReference>
<dbReference type="InterPro" id="IPR002110">
    <property type="entry name" value="Ankyrin_rpt"/>
</dbReference>